<dbReference type="RefSeq" id="WP_341596708.1">
    <property type="nucleotide sequence ID" value="NZ_JBAKAZ010000008.1"/>
</dbReference>
<dbReference type="Pfam" id="PF03969">
    <property type="entry name" value="AFG1_ATPase"/>
    <property type="match status" value="1"/>
</dbReference>
<comment type="subcellular location">
    <subcellularLocation>
        <location evidence="3">Cytoplasm</location>
    </subcellularLocation>
</comment>
<proteinExistence type="inferred from homology"/>
<feature type="binding site" evidence="3">
    <location>
        <begin position="71"/>
        <end position="78"/>
    </location>
    <ligand>
        <name>ATP</name>
        <dbReference type="ChEBI" id="CHEBI:30616"/>
    </ligand>
</feature>
<evidence type="ECO:0000313" key="5">
    <source>
        <dbReference type="Proteomes" id="UP001369082"/>
    </source>
</evidence>
<gene>
    <name evidence="3 4" type="primary">zapE</name>
    <name evidence="4" type="ORF">V6256_03680</name>
</gene>
<dbReference type="Gene3D" id="3.40.50.300">
    <property type="entry name" value="P-loop containing nucleotide triphosphate hydrolases"/>
    <property type="match status" value="1"/>
</dbReference>
<name>A0ABU9GN08_9GAMM</name>
<comment type="subunit">
    <text evidence="3">Interacts with FtsZ.</text>
</comment>
<keyword evidence="1 3" id="KW-0547">Nucleotide-binding</keyword>
<evidence type="ECO:0000256" key="1">
    <source>
        <dbReference type="ARBA" id="ARBA00022741"/>
    </source>
</evidence>
<keyword evidence="3" id="KW-0963">Cytoplasm</keyword>
<protein>
    <recommendedName>
        <fullName evidence="3">Cell division protein ZapE</fullName>
    </recommendedName>
    <alternativeName>
        <fullName evidence="3">Z ring-associated protein ZapE</fullName>
    </alternativeName>
</protein>
<dbReference type="InterPro" id="IPR030870">
    <property type="entry name" value="ZapE"/>
</dbReference>
<comment type="function">
    <text evidence="3">Reduces the stability of FtsZ polymers in the presence of ATP.</text>
</comment>
<comment type="similarity">
    <text evidence="3">Belongs to the AFG1 ATPase family. ZapE subfamily.</text>
</comment>
<comment type="caution">
    <text evidence="4">The sequence shown here is derived from an EMBL/GenBank/DDBJ whole genome shotgun (WGS) entry which is preliminary data.</text>
</comment>
<evidence type="ECO:0000256" key="3">
    <source>
        <dbReference type="HAMAP-Rule" id="MF_01919"/>
    </source>
</evidence>
<dbReference type="Proteomes" id="UP001369082">
    <property type="component" value="Unassembled WGS sequence"/>
</dbReference>
<organism evidence="4 5">
    <name type="scientific">Psychromonas aquatilis</name>
    <dbReference type="NCBI Taxonomy" id="2005072"/>
    <lineage>
        <taxon>Bacteria</taxon>
        <taxon>Pseudomonadati</taxon>
        <taxon>Pseudomonadota</taxon>
        <taxon>Gammaproteobacteria</taxon>
        <taxon>Alteromonadales</taxon>
        <taxon>Psychromonadaceae</taxon>
        <taxon>Psychromonas</taxon>
    </lineage>
</organism>
<keyword evidence="5" id="KW-1185">Reference proteome</keyword>
<dbReference type="PANTHER" id="PTHR12169">
    <property type="entry name" value="ATPASE N2B"/>
    <property type="match status" value="1"/>
</dbReference>
<accession>A0ABU9GN08</accession>
<reference evidence="4 5" key="1">
    <citation type="submission" date="2024-02" db="EMBL/GenBank/DDBJ databases">
        <title>Bacteria isolated from the canopy kelp, Nereocystis luetkeana.</title>
        <authorList>
            <person name="Pfister C.A."/>
            <person name="Younker I.T."/>
            <person name="Light S.H."/>
        </authorList>
    </citation>
    <scope>NUCLEOTIDE SEQUENCE [LARGE SCALE GENOMIC DNA]</scope>
    <source>
        <strain evidence="4 5">TI.1.05</strain>
    </source>
</reference>
<keyword evidence="3" id="KW-0131">Cell cycle</keyword>
<dbReference type="PANTHER" id="PTHR12169:SF6">
    <property type="entry name" value="AFG1-LIKE ATPASE"/>
    <property type="match status" value="1"/>
</dbReference>
<evidence type="ECO:0000256" key="2">
    <source>
        <dbReference type="ARBA" id="ARBA00022840"/>
    </source>
</evidence>
<dbReference type="InterPro" id="IPR027417">
    <property type="entry name" value="P-loop_NTPase"/>
</dbReference>
<keyword evidence="2 3" id="KW-0067">ATP-binding</keyword>
<keyword evidence="3" id="KW-0378">Hydrolase</keyword>
<dbReference type="HAMAP" id="MF_01919">
    <property type="entry name" value="ZapE"/>
    <property type="match status" value="1"/>
</dbReference>
<dbReference type="GO" id="GO:0051301">
    <property type="term" value="P:cell division"/>
    <property type="evidence" value="ECO:0007669"/>
    <property type="project" value="UniProtKB-KW"/>
</dbReference>
<dbReference type="SUPFAM" id="SSF52540">
    <property type="entry name" value="P-loop containing nucleoside triphosphate hydrolases"/>
    <property type="match status" value="1"/>
</dbReference>
<dbReference type="InterPro" id="IPR005654">
    <property type="entry name" value="ATPase_AFG1-like"/>
</dbReference>
<dbReference type="NCBIfam" id="NF040713">
    <property type="entry name" value="ZapE"/>
    <property type="match status" value="1"/>
</dbReference>
<evidence type="ECO:0000313" key="4">
    <source>
        <dbReference type="EMBL" id="MEL0628700.1"/>
    </source>
</evidence>
<sequence length="369" mass="42617">MTPLARYQQDLLKPNFFADDAQLQAITMLQRLYDDLLQEQTESTPKSSFFQRLFSSPKEQAKSIKGLYFYGGVGRGKTYLVDLFYDSIQSKRKQRLHFHHFMLKVHKKLTELQGKSDPLKEIAKQFASETDIVCFDEFFVEDITDAMILAGMFEALFAEGVILVATSNIHPDHLYRNGLQRARFLPAIDLINKHCEVFNLDGGKDYRLGRLIEAEIYHTPLDEHAKAKMQCSFDTFSSGDKHYDQVISINDRPLSSIAISNDTLSIEFDELCDGPRSVHDYIELAILYRTVLVSNIPQMNDQHNDLTRRFIAMVDEFYDRNVVLILSAEVDVIELYKGTRLAFEFQRCVSRLLEMQSKTYLSKAHHLDI</sequence>
<keyword evidence="3 4" id="KW-0132">Cell division</keyword>
<dbReference type="EMBL" id="JBAKAZ010000008">
    <property type="protein sequence ID" value="MEL0628700.1"/>
    <property type="molecule type" value="Genomic_DNA"/>
</dbReference>